<sequence length="214" mass="23700">MLMRRLRAASGTTVTIASHRLSHPHQHCAIAREEPEDMDYGCTRKMWDAHSFRALLKAQGKKVKQPGSASSTPSLPKQPSSTPTSLLPPTTTTTSSAASTPVPPFPPPTSHRHHLLDSNKLIGSLVCEGHIYSLADSENLPYTGSDSKSIRFWKNQKEFAAFKSTSGFVKAIVISGQRIYTGHQDGKIQIWKINLSDLHELSMLMFVAFTRYIQ</sequence>
<keyword evidence="2" id="KW-1185">Reference proteome</keyword>
<evidence type="ECO:0000313" key="2">
    <source>
        <dbReference type="Proteomes" id="UP001234297"/>
    </source>
</evidence>
<protein>
    <submittedName>
        <fullName evidence="1">Uncharacterized protein</fullName>
    </submittedName>
</protein>
<proteinExistence type="predicted"/>
<comment type="caution">
    <text evidence="1">The sequence shown here is derived from an EMBL/GenBank/DDBJ whole genome shotgun (WGS) entry which is preliminary data.</text>
</comment>
<organism evidence="1 2">
    <name type="scientific">Persea americana</name>
    <name type="common">Avocado</name>
    <dbReference type="NCBI Taxonomy" id="3435"/>
    <lineage>
        <taxon>Eukaryota</taxon>
        <taxon>Viridiplantae</taxon>
        <taxon>Streptophyta</taxon>
        <taxon>Embryophyta</taxon>
        <taxon>Tracheophyta</taxon>
        <taxon>Spermatophyta</taxon>
        <taxon>Magnoliopsida</taxon>
        <taxon>Magnoliidae</taxon>
        <taxon>Laurales</taxon>
        <taxon>Lauraceae</taxon>
        <taxon>Persea</taxon>
    </lineage>
</organism>
<dbReference type="EMBL" id="CM056818">
    <property type="protein sequence ID" value="KAJ8622254.1"/>
    <property type="molecule type" value="Genomic_DNA"/>
</dbReference>
<evidence type="ECO:0000313" key="1">
    <source>
        <dbReference type="EMBL" id="KAJ8622254.1"/>
    </source>
</evidence>
<gene>
    <name evidence="1" type="ORF">MRB53_030783</name>
</gene>
<name>A0ACC2KM90_PERAE</name>
<reference evidence="1 2" key="1">
    <citation type="journal article" date="2022" name="Hortic Res">
        <title>A haplotype resolved chromosomal level avocado genome allows analysis of novel avocado genes.</title>
        <authorList>
            <person name="Nath O."/>
            <person name="Fletcher S.J."/>
            <person name="Hayward A."/>
            <person name="Shaw L.M."/>
            <person name="Masouleh A.K."/>
            <person name="Furtado A."/>
            <person name="Henry R.J."/>
            <person name="Mitter N."/>
        </authorList>
    </citation>
    <scope>NUCLEOTIDE SEQUENCE [LARGE SCALE GENOMIC DNA]</scope>
    <source>
        <strain evidence="2">cv. Hass</strain>
    </source>
</reference>
<accession>A0ACC2KM90</accession>
<dbReference type="Proteomes" id="UP001234297">
    <property type="component" value="Chromosome 10"/>
</dbReference>